<name>M0DEK4_9EURY</name>
<evidence type="ECO:0000259" key="1">
    <source>
        <dbReference type="Pfam" id="PF23439"/>
    </source>
</evidence>
<dbReference type="Pfam" id="PF23439">
    <property type="entry name" value="DUF7124"/>
    <property type="match status" value="1"/>
</dbReference>
<sequence>MREAGYHQEFLSGPRSVAEALSAVRNNFQTERYVFVGTDETSGAVEAVSGWTYQPIVDAATAADWKLSTPSSVNRDWP</sequence>
<dbReference type="AlphaFoldDB" id="M0DEK4"/>
<gene>
    <name evidence="2" type="ORF">C472_15057</name>
</gene>
<dbReference type="PATRIC" id="fig|1227485.3.peg.2957"/>
<protein>
    <recommendedName>
        <fullName evidence="1">DUF7124 domain-containing protein</fullName>
    </recommendedName>
</protein>
<proteinExistence type="predicted"/>
<feature type="domain" description="DUF7124" evidence="1">
    <location>
        <begin position="2"/>
        <end position="67"/>
    </location>
</feature>
<accession>M0DEK4</accession>
<comment type="caution">
    <text evidence="2">The sequence shown here is derived from an EMBL/GenBank/DDBJ whole genome shotgun (WGS) entry which is preliminary data.</text>
</comment>
<keyword evidence="3" id="KW-1185">Reference proteome</keyword>
<organism evidence="2 3">
    <name type="scientific">Halorubrum tebenquichense DSM 14210</name>
    <dbReference type="NCBI Taxonomy" id="1227485"/>
    <lineage>
        <taxon>Archaea</taxon>
        <taxon>Methanobacteriati</taxon>
        <taxon>Methanobacteriota</taxon>
        <taxon>Stenosarchaea group</taxon>
        <taxon>Halobacteria</taxon>
        <taxon>Halobacteriales</taxon>
        <taxon>Haloferacaceae</taxon>
        <taxon>Halorubrum</taxon>
    </lineage>
</organism>
<evidence type="ECO:0000313" key="3">
    <source>
        <dbReference type="Proteomes" id="UP000011523"/>
    </source>
</evidence>
<dbReference type="Proteomes" id="UP000011523">
    <property type="component" value="Unassembled WGS sequence"/>
</dbReference>
<dbReference type="InterPro" id="IPR055548">
    <property type="entry name" value="DUF7124"/>
</dbReference>
<dbReference type="EMBL" id="AOJD01000077">
    <property type="protein sequence ID" value="ELZ33238.1"/>
    <property type="molecule type" value="Genomic_DNA"/>
</dbReference>
<evidence type="ECO:0000313" key="2">
    <source>
        <dbReference type="EMBL" id="ELZ33238.1"/>
    </source>
</evidence>
<reference evidence="2 3" key="1">
    <citation type="journal article" date="2014" name="PLoS Genet.">
        <title>Phylogenetically driven sequencing of extremely halophilic archaea reveals strategies for static and dynamic osmo-response.</title>
        <authorList>
            <person name="Becker E.A."/>
            <person name="Seitzer P.M."/>
            <person name="Tritt A."/>
            <person name="Larsen D."/>
            <person name="Krusor M."/>
            <person name="Yao A.I."/>
            <person name="Wu D."/>
            <person name="Madern D."/>
            <person name="Eisen J.A."/>
            <person name="Darling A.E."/>
            <person name="Facciotti M.T."/>
        </authorList>
    </citation>
    <scope>NUCLEOTIDE SEQUENCE [LARGE SCALE GENOMIC DNA]</scope>
    <source>
        <strain evidence="2 3">DSM 14210</strain>
    </source>
</reference>